<comment type="pathway">
    <text evidence="2">Glycolipid biosynthesis; glycosylphosphatidylinositol-anchor biosynthesis.</text>
</comment>
<proteinExistence type="predicted"/>
<evidence type="ECO:0000256" key="8">
    <source>
        <dbReference type="SAM" id="MobiDB-lite"/>
    </source>
</evidence>
<reference evidence="10" key="1">
    <citation type="journal article" date="2020" name="Fungal Divers.">
        <title>Resolving the Mortierellaceae phylogeny through synthesis of multi-gene phylogenetics and phylogenomics.</title>
        <authorList>
            <person name="Vandepol N."/>
            <person name="Liber J."/>
            <person name="Desiro A."/>
            <person name="Na H."/>
            <person name="Kennedy M."/>
            <person name="Barry K."/>
            <person name="Grigoriev I.V."/>
            <person name="Miller A.N."/>
            <person name="O'Donnell K."/>
            <person name="Stajich J.E."/>
            <person name="Bonito G."/>
        </authorList>
    </citation>
    <scope>NUCLEOTIDE SEQUENCE</scope>
    <source>
        <strain evidence="10">KOD1015</strain>
    </source>
</reference>
<accession>A0A9P6G044</accession>
<protein>
    <submittedName>
        <fullName evidence="10">Uncharacterized protein</fullName>
    </submittedName>
</protein>
<evidence type="ECO:0000256" key="2">
    <source>
        <dbReference type="ARBA" id="ARBA00004687"/>
    </source>
</evidence>
<keyword evidence="4 9" id="KW-0812">Transmembrane</keyword>
<gene>
    <name evidence="10" type="ORF">BGW38_005231</name>
</gene>
<dbReference type="GO" id="GO:0005789">
    <property type="term" value="C:endoplasmic reticulum membrane"/>
    <property type="evidence" value="ECO:0007669"/>
    <property type="project" value="UniProtKB-SubCell"/>
</dbReference>
<feature type="transmembrane region" description="Helical" evidence="9">
    <location>
        <begin position="192"/>
        <end position="216"/>
    </location>
</feature>
<evidence type="ECO:0000256" key="4">
    <source>
        <dbReference type="ARBA" id="ARBA00022692"/>
    </source>
</evidence>
<feature type="transmembrane region" description="Helical" evidence="9">
    <location>
        <begin position="25"/>
        <end position="46"/>
    </location>
</feature>
<feature type="transmembrane region" description="Helical" evidence="9">
    <location>
        <begin position="67"/>
        <end position="88"/>
    </location>
</feature>
<keyword evidence="6 9" id="KW-1133">Transmembrane helix</keyword>
<evidence type="ECO:0000256" key="3">
    <source>
        <dbReference type="ARBA" id="ARBA00022502"/>
    </source>
</evidence>
<keyword evidence="11" id="KW-1185">Reference proteome</keyword>
<evidence type="ECO:0000313" key="11">
    <source>
        <dbReference type="Proteomes" id="UP000780801"/>
    </source>
</evidence>
<keyword evidence="5" id="KW-0256">Endoplasmic reticulum</keyword>
<sequence>MQRTMRKGHGPTTGPRSETSVEAPAYPLLRMTITAMVNLAVAYSTLLRIPMQIEDEARKLTDTLPSLSWTIVSLFILQTVIGLVLSYIHASNKAATRRTGSGAKRDSKSSSTWSAIYVVNISIAIGAFSVAIYHIFEILFGAAILEQAKETSQLACYLALLSFYPAAFILGTDLDSWLRVFLHSSPHSFTEVSLYCQGAFAFYCVGTVVGLVTGIVMKYRTARREFGADLDESSRVQGKKVKTT</sequence>
<feature type="transmembrane region" description="Helical" evidence="9">
    <location>
        <begin position="115"/>
        <end position="142"/>
    </location>
</feature>
<dbReference type="AlphaFoldDB" id="A0A9P6G044"/>
<dbReference type="EMBL" id="JAABOA010000331">
    <property type="protein sequence ID" value="KAF9584773.1"/>
    <property type="molecule type" value="Genomic_DNA"/>
</dbReference>
<organism evidence="10 11">
    <name type="scientific">Lunasporangiospora selenospora</name>
    <dbReference type="NCBI Taxonomy" id="979761"/>
    <lineage>
        <taxon>Eukaryota</taxon>
        <taxon>Fungi</taxon>
        <taxon>Fungi incertae sedis</taxon>
        <taxon>Mucoromycota</taxon>
        <taxon>Mortierellomycotina</taxon>
        <taxon>Mortierellomycetes</taxon>
        <taxon>Mortierellales</taxon>
        <taxon>Mortierellaceae</taxon>
        <taxon>Lunasporangiospora</taxon>
    </lineage>
</organism>
<evidence type="ECO:0000256" key="9">
    <source>
        <dbReference type="SAM" id="Phobius"/>
    </source>
</evidence>
<dbReference type="Proteomes" id="UP000780801">
    <property type="component" value="Unassembled WGS sequence"/>
</dbReference>
<keyword evidence="7 9" id="KW-0472">Membrane</keyword>
<feature type="region of interest" description="Disordered" evidence="8">
    <location>
        <begin position="1"/>
        <end position="21"/>
    </location>
</feature>
<dbReference type="InterPro" id="IPR009580">
    <property type="entry name" value="GPI_biosynthesis_protein_Pig-F"/>
</dbReference>
<dbReference type="GO" id="GO:0006506">
    <property type="term" value="P:GPI anchor biosynthetic process"/>
    <property type="evidence" value="ECO:0007669"/>
    <property type="project" value="UniProtKB-KW"/>
</dbReference>
<evidence type="ECO:0000256" key="6">
    <source>
        <dbReference type="ARBA" id="ARBA00022989"/>
    </source>
</evidence>
<dbReference type="Pfam" id="PF06699">
    <property type="entry name" value="PIG-F"/>
    <property type="match status" value="1"/>
</dbReference>
<evidence type="ECO:0000256" key="5">
    <source>
        <dbReference type="ARBA" id="ARBA00022824"/>
    </source>
</evidence>
<evidence type="ECO:0000313" key="10">
    <source>
        <dbReference type="EMBL" id="KAF9584773.1"/>
    </source>
</evidence>
<name>A0A9P6G044_9FUNG</name>
<dbReference type="OrthoDB" id="17366at2759"/>
<comment type="caution">
    <text evidence="10">The sequence shown here is derived from an EMBL/GenBank/DDBJ whole genome shotgun (WGS) entry which is preliminary data.</text>
</comment>
<comment type="subcellular location">
    <subcellularLocation>
        <location evidence="1">Endoplasmic reticulum membrane</location>
        <topology evidence="1">Multi-pass membrane protein</topology>
    </subcellularLocation>
</comment>
<evidence type="ECO:0000256" key="1">
    <source>
        <dbReference type="ARBA" id="ARBA00004477"/>
    </source>
</evidence>
<keyword evidence="3" id="KW-0337">GPI-anchor biosynthesis</keyword>
<evidence type="ECO:0000256" key="7">
    <source>
        <dbReference type="ARBA" id="ARBA00023136"/>
    </source>
</evidence>